<reference evidence="1" key="1">
    <citation type="submission" date="2018-08" db="EMBL/GenBank/DDBJ databases">
        <authorList>
            <person name="Ashton P.M."/>
            <person name="Dallman T."/>
            <person name="Nair S."/>
            <person name="De Pinna E."/>
            <person name="Peters T."/>
            <person name="Grant K."/>
        </authorList>
    </citation>
    <scope>NUCLEOTIDE SEQUENCE [LARGE SCALE GENOMIC DNA]</scope>
    <source>
        <strain evidence="1">38306</strain>
    </source>
</reference>
<comment type="caution">
    <text evidence="1">The sequence shown here is derived from an EMBL/GenBank/DDBJ whole genome shotgun (WGS) entry which is preliminary data.</text>
</comment>
<evidence type="ECO:0000313" key="1">
    <source>
        <dbReference type="EMBL" id="MIQ23612.1"/>
    </source>
</evidence>
<accession>A0A657EVZ3</accession>
<name>A0A657EVZ3_SALEN</name>
<dbReference type="Proteomes" id="UP000885271">
    <property type="component" value="Unassembled WGS sequence"/>
</dbReference>
<organism evidence="1">
    <name type="scientific">Salmonella enteritidis</name>
    <dbReference type="NCBI Taxonomy" id="149539"/>
    <lineage>
        <taxon>Bacteria</taxon>
        <taxon>Pseudomonadati</taxon>
        <taxon>Pseudomonadota</taxon>
        <taxon>Gammaproteobacteria</taxon>
        <taxon>Enterobacterales</taxon>
        <taxon>Enterobacteriaceae</taxon>
        <taxon>Salmonella</taxon>
    </lineage>
</organism>
<protein>
    <submittedName>
        <fullName evidence="1">Uncharacterized protein</fullName>
    </submittedName>
</protein>
<gene>
    <name evidence="1" type="ORF">ZQ07_24160</name>
</gene>
<sequence length="150" mass="18070">MIYRLATPEDYEYIPEINLWELSFDKRPVKGVRCEDPVIGSQIYNKTRQKFILHKQTEKRRKQNFFRLKNISWNGIFDWCLSKGTSEECDLIIQLYYAKDKDEHYSILNELKRHEGFFHESDLYLWICLFFISGNKIVSCDKLNLVKTKC</sequence>
<dbReference type="EMBL" id="RSQT01000063">
    <property type="protein sequence ID" value="MIQ23612.1"/>
    <property type="molecule type" value="Genomic_DNA"/>
</dbReference>
<proteinExistence type="predicted"/>
<dbReference type="AlphaFoldDB" id="A0A657EVZ3"/>